<dbReference type="GO" id="GO:0005737">
    <property type="term" value="C:cytoplasm"/>
    <property type="evidence" value="ECO:0007669"/>
    <property type="project" value="TreeGrafter"/>
</dbReference>
<keyword evidence="2" id="KW-0012">Acyltransferase</keyword>
<evidence type="ECO:0000313" key="5">
    <source>
        <dbReference type="EMBL" id="RPF20694.1"/>
    </source>
</evidence>
<protein>
    <submittedName>
        <fullName evidence="5">[SSU ribosomal protein S5P]-alanine acetyltransferase</fullName>
    </submittedName>
</protein>
<comment type="similarity">
    <text evidence="3">Belongs to the acetyltransferase family. RimJ subfamily.</text>
</comment>
<accession>A0A3N4YMY4</accession>
<evidence type="ECO:0000313" key="6">
    <source>
        <dbReference type="Proteomes" id="UP000280501"/>
    </source>
</evidence>
<evidence type="ECO:0000256" key="1">
    <source>
        <dbReference type="ARBA" id="ARBA00022679"/>
    </source>
</evidence>
<dbReference type="EMBL" id="RKQZ01000001">
    <property type="protein sequence ID" value="RPF20694.1"/>
    <property type="molecule type" value="Genomic_DNA"/>
</dbReference>
<dbReference type="GO" id="GO:0008999">
    <property type="term" value="F:protein-N-terminal-alanine acetyltransferase activity"/>
    <property type="evidence" value="ECO:0007669"/>
    <property type="project" value="TreeGrafter"/>
</dbReference>
<dbReference type="InterPro" id="IPR016181">
    <property type="entry name" value="Acyl_CoA_acyltransferase"/>
</dbReference>
<dbReference type="Gene3D" id="3.40.630.30">
    <property type="match status" value="1"/>
</dbReference>
<sequence>MPFAAALTHDVVLRDLTIDDAGALADAYARNRAHLEQWEPARPDDFFTEAAQKRVVDLQLEQAAGGKGVFLVLASGDAVVGRLNLADIVHGAFQSGNLGYWIDAGLTGRGLMTLAVRSLVDHARDGLRLHRLQAGTLPYNRASQTVLTRAGFERFGYAPRYLHIAGEWRDHVLYQLILRD</sequence>
<keyword evidence="5" id="KW-0687">Ribonucleoprotein</keyword>
<dbReference type="AlphaFoldDB" id="A0A3N4YMY4"/>
<dbReference type="RefSeq" id="WP_123813829.1">
    <property type="nucleotide sequence ID" value="NZ_RKQZ01000001.1"/>
</dbReference>
<dbReference type="PANTHER" id="PTHR43792">
    <property type="entry name" value="GNAT FAMILY, PUTATIVE (AFU_ORTHOLOGUE AFUA_3G00765)-RELATED-RELATED"/>
    <property type="match status" value="1"/>
</dbReference>
<dbReference type="GO" id="GO:0005840">
    <property type="term" value="C:ribosome"/>
    <property type="evidence" value="ECO:0007669"/>
    <property type="project" value="UniProtKB-KW"/>
</dbReference>
<dbReference type="PANTHER" id="PTHR43792:SF8">
    <property type="entry name" value="[RIBOSOMAL PROTEIN US5]-ALANINE N-ACETYLTRANSFERASE"/>
    <property type="match status" value="1"/>
</dbReference>
<feature type="domain" description="N-acetyltransferase" evidence="4">
    <location>
        <begin position="11"/>
        <end position="179"/>
    </location>
</feature>
<reference evidence="5 6" key="1">
    <citation type="submission" date="2018-11" db="EMBL/GenBank/DDBJ databases">
        <title>Sequencing the genomes of 1000 actinobacteria strains.</title>
        <authorList>
            <person name="Klenk H.-P."/>
        </authorList>
    </citation>
    <scope>NUCLEOTIDE SEQUENCE [LARGE SCALE GENOMIC DNA]</scope>
    <source>
        <strain evidence="5 6">DSM 15700</strain>
    </source>
</reference>
<evidence type="ECO:0000259" key="4">
    <source>
        <dbReference type="PROSITE" id="PS51186"/>
    </source>
</evidence>
<dbReference type="InterPro" id="IPR000182">
    <property type="entry name" value="GNAT_dom"/>
</dbReference>
<evidence type="ECO:0000256" key="3">
    <source>
        <dbReference type="ARBA" id="ARBA00038502"/>
    </source>
</evidence>
<dbReference type="Pfam" id="PF13302">
    <property type="entry name" value="Acetyltransf_3"/>
    <property type="match status" value="1"/>
</dbReference>
<gene>
    <name evidence="5" type="ORF">EDD34_1293</name>
</gene>
<dbReference type="InterPro" id="IPR051531">
    <property type="entry name" value="N-acetyltransferase"/>
</dbReference>
<proteinExistence type="inferred from homology"/>
<dbReference type="PROSITE" id="PS51186">
    <property type="entry name" value="GNAT"/>
    <property type="match status" value="1"/>
</dbReference>
<name>A0A3N4YMY4_9MICO</name>
<organism evidence="5 6">
    <name type="scientific">Myceligenerans xiligouense</name>
    <dbReference type="NCBI Taxonomy" id="253184"/>
    <lineage>
        <taxon>Bacteria</taxon>
        <taxon>Bacillati</taxon>
        <taxon>Actinomycetota</taxon>
        <taxon>Actinomycetes</taxon>
        <taxon>Micrococcales</taxon>
        <taxon>Promicromonosporaceae</taxon>
        <taxon>Myceligenerans</taxon>
    </lineage>
</organism>
<comment type="caution">
    <text evidence="5">The sequence shown here is derived from an EMBL/GenBank/DDBJ whole genome shotgun (WGS) entry which is preliminary data.</text>
</comment>
<keyword evidence="5" id="KW-0689">Ribosomal protein</keyword>
<dbReference type="SUPFAM" id="SSF55729">
    <property type="entry name" value="Acyl-CoA N-acyltransferases (Nat)"/>
    <property type="match status" value="1"/>
</dbReference>
<dbReference type="Proteomes" id="UP000280501">
    <property type="component" value="Unassembled WGS sequence"/>
</dbReference>
<keyword evidence="1 5" id="KW-0808">Transferase</keyword>
<dbReference type="OrthoDB" id="5242221at2"/>
<evidence type="ECO:0000256" key="2">
    <source>
        <dbReference type="ARBA" id="ARBA00023315"/>
    </source>
</evidence>
<keyword evidence="6" id="KW-1185">Reference proteome</keyword>